<dbReference type="RefSeq" id="WP_265151543.1">
    <property type="nucleotide sequence ID" value="NZ_JAOXXL010000003.1"/>
</dbReference>
<dbReference type="Pfam" id="PF04205">
    <property type="entry name" value="FMN_bind"/>
    <property type="match status" value="1"/>
</dbReference>
<dbReference type="Gene3D" id="3.90.1010.20">
    <property type="match status" value="1"/>
</dbReference>
<organism evidence="2 3">
    <name type="scientific">Fusobacterium simiae</name>
    <dbReference type="NCBI Taxonomy" id="855"/>
    <lineage>
        <taxon>Bacteria</taxon>
        <taxon>Fusobacteriati</taxon>
        <taxon>Fusobacteriota</taxon>
        <taxon>Fusobacteriia</taxon>
        <taxon>Fusobacteriales</taxon>
        <taxon>Fusobacteriaceae</taxon>
        <taxon>Fusobacterium</taxon>
    </lineage>
</organism>
<keyword evidence="3" id="KW-1185">Reference proteome</keyword>
<evidence type="ECO:0000313" key="2">
    <source>
        <dbReference type="EMBL" id="MCY7007330.1"/>
    </source>
</evidence>
<dbReference type="InterPro" id="IPR002491">
    <property type="entry name" value="ABC_transptr_periplasmic_BD"/>
</dbReference>
<proteinExistence type="predicted"/>
<dbReference type="PANTHER" id="PTHR30535">
    <property type="entry name" value="VITAMIN B12-BINDING PROTEIN"/>
    <property type="match status" value="1"/>
</dbReference>
<dbReference type="Pfam" id="PF01497">
    <property type="entry name" value="Peripla_BP_2"/>
    <property type="match status" value="1"/>
</dbReference>
<dbReference type="PANTHER" id="PTHR30535:SF34">
    <property type="entry name" value="MOLYBDATE-BINDING PROTEIN MOLA"/>
    <property type="match status" value="1"/>
</dbReference>
<evidence type="ECO:0000259" key="1">
    <source>
        <dbReference type="PROSITE" id="PS50983"/>
    </source>
</evidence>
<dbReference type="Proteomes" id="UP001062738">
    <property type="component" value="Unassembled WGS sequence"/>
</dbReference>
<sequence>MKNLKKLFFILNFILVFIFSQTLYGENKNLVTGSKTGTAVGYHGKITVLTELKDGKFTNISVKSHSETKDVGDIAISKIPNEIIKKQSLDVDSIAGATVTSEAVVAAVANALEKMGADPIKYAYKPNINKSDNLNTKLDLKKLPKKKDVKETIVITDAKGRKVEIGLPISTYAISTMDVIDYIIPLKGKEAFNMLVGSGQDGGHGLNKYAKLYTPVVGNYMEHTAQISEHASPFDLEMLLAVHPDVLIVNSAMAAHKYALEIEDQLAEAGIKIILIDVPGKDSEKSVQQAMKILGDIFQEKAKANEVINFIDKQYSLMNSKNLKTRNDKPTVYYEKSGYSEVFGPTATSKSGWGIIINIAGGKNIADELLGDKPVSKGGGNTIDPEYVLKSNPDFIILSGVNDGWLDSSKEKKKCQFDIVNRNGWKDLKAIKNGNLYEFAHSTSRSIYGFYPALKMATIFYPKEFKEVNPEAVLDEFFDRFMLLDSSISTWMYNLEDCDKAKMNKNKK</sequence>
<dbReference type="SMART" id="SM00900">
    <property type="entry name" value="FMN_bind"/>
    <property type="match status" value="1"/>
</dbReference>
<reference evidence="2" key="1">
    <citation type="submission" date="2022-09" db="EMBL/GenBank/DDBJ databases">
        <authorList>
            <person name="Zoaiter M."/>
        </authorList>
    </citation>
    <scope>NUCLEOTIDE SEQUENCE</scope>
    <source>
        <strain evidence="2">DSM 19848</strain>
    </source>
</reference>
<comment type="caution">
    <text evidence="2">The sequence shown here is derived from an EMBL/GenBank/DDBJ whole genome shotgun (WGS) entry which is preliminary data.</text>
</comment>
<evidence type="ECO:0000313" key="3">
    <source>
        <dbReference type="Proteomes" id="UP001062738"/>
    </source>
</evidence>
<dbReference type="InterPro" id="IPR050902">
    <property type="entry name" value="ABC_Transporter_SBP"/>
</dbReference>
<dbReference type="InterPro" id="IPR007329">
    <property type="entry name" value="FMN-bd"/>
</dbReference>
<protein>
    <submittedName>
        <fullName evidence="2">ABC transporter substrate-binding protein</fullName>
    </submittedName>
</protein>
<dbReference type="PROSITE" id="PS50983">
    <property type="entry name" value="FE_B12_PBP"/>
    <property type="match status" value="1"/>
</dbReference>
<dbReference type="EMBL" id="JAOXXL010000003">
    <property type="protein sequence ID" value="MCY7007330.1"/>
    <property type="molecule type" value="Genomic_DNA"/>
</dbReference>
<gene>
    <name evidence="2" type="ORF">OCK72_01535</name>
</gene>
<accession>A0ABT4DFF7</accession>
<name>A0ABT4DFF7_FUSSI</name>
<feature type="domain" description="Fe/B12 periplasmic-binding" evidence="1">
    <location>
        <begin position="171"/>
        <end position="472"/>
    </location>
</feature>
<dbReference type="SUPFAM" id="SSF53807">
    <property type="entry name" value="Helical backbone' metal receptor"/>
    <property type="match status" value="1"/>
</dbReference>
<dbReference type="Gene3D" id="3.40.50.1980">
    <property type="entry name" value="Nitrogenase molybdenum iron protein domain"/>
    <property type="match status" value="2"/>
</dbReference>